<dbReference type="RefSeq" id="WP_013051464.1">
    <property type="nucleotide sequence ID" value="NC_014012.1"/>
</dbReference>
<evidence type="ECO:0000259" key="2">
    <source>
        <dbReference type="Pfam" id="PF25513"/>
    </source>
</evidence>
<protein>
    <submittedName>
        <fullName evidence="3">Uncharacterized protein</fullName>
    </submittedName>
</protein>
<reference evidence="4" key="1">
    <citation type="journal article" date="2010" name="Mol. Biosyst.">
        <title>Complete genome sequence and comparative analysis of Shewanella violacea, a psychrophilic and piezophilic bacterium from deep sea floor sediments.</title>
        <authorList>
            <person name="Aono E."/>
            <person name="Baba T."/>
            <person name="Ara T."/>
            <person name="Nishi T."/>
            <person name="Nakamichi T."/>
            <person name="Inamoto E."/>
            <person name="Toyonaga H."/>
            <person name="Hasegawa M."/>
            <person name="Takai Y."/>
            <person name="Okumura Y."/>
            <person name="Baba M."/>
            <person name="Tomita M."/>
            <person name="Kato C."/>
            <person name="Oshima T."/>
            <person name="Nakasone K."/>
            <person name="Mori H."/>
        </authorList>
    </citation>
    <scope>NUCLEOTIDE SEQUENCE [LARGE SCALE GENOMIC DNA]</scope>
    <source>
        <strain evidence="4">JCM 10179 / CIP 106290 / LMG 19151 / DSS12</strain>
    </source>
</reference>
<evidence type="ECO:0000313" key="3">
    <source>
        <dbReference type="EMBL" id="BAJ02159.1"/>
    </source>
</evidence>
<accession>D4ZKG0</accession>
<dbReference type="OrthoDB" id="5700771at2"/>
<dbReference type="Pfam" id="PF18628">
    <property type="entry name" value="P2_N"/>
    <property type="match status" value="1"/>
</dbReference>
<organism evidence="3 4">
    <name type="scientific">Shewanella violacea (strain JCM 10179 / CIP 106290 / LMG 19151 / DSS12)</name>
    <dbReference type="NCBI Taxonomy" id="637905"/>
    <lineage>
        <taxon>Bacteria</taxon>
        <taxon>Pseudomonadati</taxon>
        <taxon>Pseudomonadota</taxon>
        <taxon>Gammaproteobacteria</taxon>
        <taxon>Alteromonadales</taxon>
        <taxon>Shewanellaceae</taxon>
        <taxon>Shewanella</taxon>
    </lineage>
</organism>
<evidence type="ECO:0000259" key="1">
    <source>
        <dbReference type="Pfam" id="PF18628"/>
    </source>
</evidence>
<name>D4ZKG0_SHEVD</name>
<feature type="domain" description="Viral coat protein P2 C-terminal" evidence="2">
    <location>
        <begin position="146"/>
        <end position="267"/>
    </location>
</feature>
<dbReference type="EMBL" id="AP011177">
    <property type="protein sequence ID" value="BAJ02159.1"/>
    <property type="molecule type" value="Genomic_DNA"/>
</dbReference>
<dbReference type="STRING" id="637905.SVI_2188"/>
<dbReference type="AlphaFoldDB" id="D4ZKG0"/>
<dbReference type="KEGG" id="svo:SVI_2188"/>
<dbReference type="InterPro" id="IPR053751">
    <property type="entry name" value="Viral_Major_Capsid_sf"/>
</dbReference>
<dbReference type="Pfam" id="PF25513">
    <property type="entry name" value="P2_C"/>
    <property type="match status" value="1"/>
</dbReference>
<sequence>MRLYQKLPSISTVVKGETAVLTCPIGATYDQIVIKHTGVTAAQIKNIRVKANSKLLIEFKSGADLNKFNARYGFSLTAGFLDFHFKRDEMKTLMEQRAFSLGTSNQFKGSDIISSITVEFDIDAAATAPVMKAFAYQSDEAPFGICTKVRQVPLAISAGDNEIDNIIMAPNSRIMAVHVVTAATVDHLKVQRNGADLLDLPTELIAKLNKANGRNAQANWDSVDFVLEGDIKQAISCDGVQDFRLTITAASDTVASTSAYLIVEYVTGLAGL</sequence>
<feature type="domain" description="Viral coat protein P2 N-terminal" evidence="1">
    <location>
        <begin position="5"/>
        <end position="138"/>
    </location>
</feature>
<dbReference type="InterPro" id="IPR041377">
    <property type="entry name" value="P2_N"/>
</dbReference>
<dbReference type="HOGENOM" id="CLU_1022690_0_0_6"/>
<gene>
    <name evidence="3" type="ordered locus">SVI_2188</name>
</gene>
<dbReference type="eggNOG" id="ENOG502Z9K8">
    <property type="taxonomic scope" value="Bacteria"/>
</dbReference>
<dbReference type="Proteomes" id="UP000002350">
    <property type="component" value="Chromosome"/>
</dbReference>
<keyword evidence="4" id="KW-1185">Reference proteome</keyword>
<dbReference type="Gene3D" id="2.60.120.730">
    <property type="match status" value="2"/>
</dbReference>
<proteinExistence type="predicted"/>
<dbReference type="InterPro" id="IPR057915">
    <property type="entry name" value="P2_C"/>
</dbReference>
<evidence type="ECO:0000313" key="4">
    <source>
        <dbReference type="Proteomes" id="UP000002350"/>
    </source>
</evidence>